<keyword evidence="2" id="KW-1185">Reference proteome</keyword>
<dbReference type="Proteomes" id="UP000464657">
    <property type="component" value="Chromosome"/>
</dbReference>
<name>A0A7L4ZQZ6_9FLAO</name>
<sequence>MTLFKPFQTVSFLQEKHYYIFISFPLLGVSCLTDICNETKNTYIMKKETKALGLKKETVSTFEDEITADVAKSKGKKCKTKTVKPIPQMPQDPRPDTGASRCIKCGTWL</sequence>
<organism evidence="1 2">
    <name type="scientific">Kordia antarctica</name>
    <dbReference type="NCBI Taxonomy" id="1218801"/>
    <lineage>
        <taxon>Bacteria</taxon>
        <taxon>Pseudomonadati</taxon>
        <taxon>Bacteroidota</taxon>
        <taxon>Flavobacteriia</taxon>
        <taxon>Flavobacteriales</taxon>
        <taxon>Flavobacteriaceae</taxon>
        <taxon>Kordia</taxon>
    </lineage>
</organism>
<protein>
    <submittedName>
        <fullName evidence="1">Uncharacterized protein</fullName>
    </submittedName>
</protein>
<dbReference type="EMBL" id="CP019288">
    <property type="protein sequence ID" value="QHI39022.1"/>
    <property type="molecule type" value="Genomic_DNA"/>
</dbReference>
<accession>A0A7L4ZQZ6</accession>
<dbReference type="PROSITE" id="PS51257">
    <property type="entry name" value="PROKAR_LIPOPROTEIN"/>
    <property type="match status" value="1"/>
</dbReference>
<gene>
    <name evidence="1" type="ORF">IMCC3317_44220</name>
</gene>
<evidence type="ECO:0000313" key="1">
    <source>
        <dbReference type="EMBL" id="QHI39022.1"/>
    </source>
</evidence>
<evidence type="ECO:0000313" key="2">
    <source>
        <dbReference type="Proteomes" id="UP000464657"/>
    </source>
</evidence>
<reference evidence="1 2" key="1">
    <citation type="journal article" date="2013" name="Int. J. Syst. Evol. Microbiol.">
        <title>Kordia antarctica sp. nov., isolated from Antarctic seawater.</title>
        <authorList>
            <person name="Baek K."/>
            <person name="Choi A."/>
            <person name="Kang I."/>
            <person name="Lee K."/>
            <person name="Cho J.C."/>
        </authorList>
    </citation>
    <scope>NUCLEOTIDE SEQUENCE [LARGE SCALE GENOMIC DNA]</scope>
    <source>
        <strain evidence="1 2">IMCC3317</strain>
    </source>
</reference>
<proteinExistence type="predicted"/>
<dbReference type="KEGG" id="kan:IMCC3317_44220"/>
<dbReference type="AlphaFoldDB" id="A0A7L4ZQZ6"/>